<evidence type="ECO:0000256" key="2">
    <source>
        <dbReference type="ARBA" id="ARBA00023002"/>
    </source>
</evidence>
<organism evidence="3 4">
    <name type="scientific">Mucor flavus</name>
    <dbReference type="NCBI Taxonomy" id="439312"/>
    <lineage>
        <taxon>Eukaryota</taxon>
        <taxon>Fungi</taxon>
        <taxon>Fungi incertae sedis</taxon>
        <taxon>Mucoromycota</taxon>
        <taxon>Mucoromycotina</taxon>
        <taxon>Mucoromycetes</taxon>
        <taxon>Mucorales</taxon>
        <taxon>Mucorineae</taxon>
        <taxon>Mucoraceae</taxon>
        <taxon>Mucor</taxon>
    </lineage>
</organism>
<gene>
    <name evidence="3" type="ORF">MFLAVUS_002875</name>
</gene>
<evidence type="ECO:0000313" key="4">
    <source>
        <dbReference type="Proteomes" id="UP001473302"/>
    </source>
</evidence>
<dbReference type="EMBL" id="BAABUK010000005">
    <property type="protein sequence ID" value="GAA5809467.1"/>
    <property type="molecule type" value="Genomic_DNA"/>
</dbReference>
<name>A0ABP9YRL6_9FUNG</name>
<dbReference type="PANTHER" id="PTHR44229:SF4">
    <property type="entry name" value="15-HYDROXYPROSTAGLANDIN DEHYDROGENASE [NAD(+)]"/>
    <property type="match status" value="1"/>
</dbReference>
<sequence length="296" mass="31836">MTFSDSGVKYFEGKVAVVTGGSRGIGKAVIDELIEKGARVVIGDILESLGNEVANAYNEKAGTKVAAFIRTDVSKYSDNKALFQFAETEFGGVDIAILSADDLEEGIFNVNTIGVIKGSKVALMHMAKRGGGSIVCIASTAGLYTVFDTSAYNASKHAVVGYVRSCSIMPAVCNVRVNAVCPSWVATDLLVGFTSSSTVDPLVEAMNAFPFVAMSDVVKGVFTFLYEESRNAEALMILSDGLQWNVPAPLPACFFSEECVNVQKRYFENAIPYSKKQLAEALERYNAEQQSFLDLS</sequence>
<dbReference type="Proteomes" id="UP001473302">
    <property type="component" value="Unassembled WGS sequence"/>
</dbReference>
<dbReference type="InterPro" id="IPR036291">
    <property type="entry name" value="NAD(P)-bd_dom_sf"/>
</dbReference>
<dbReference type="InterPro" id="IPR002347">
    <property type="entry name" value="SDR_fam"/>
</dbReference>
<dbReference type="SUPFAM" id="SSF51735">
    <property type="entry name" value="NAD(P)-binding Rossmann-fold domains"/>
    <property type="match status" value="1"/>
</dbReference>
<dbReference type="PANTHER" id="PTHR44229">
    <property type="entry name" value="15-HYDROXYPROSTAGLANDIN DEHYDROGENASE [NAD(+)]"/>
    <property type="match status" value="1"/>
</dbReference>
<evidence type="ECO:0000256" key="1">
    <source>
        <dbReference type="ARBA" id="ARBA00006484"/>
    </source>
</evidence>
<comment type="caution">
    <text evidence="3">The sequence shown here is derived from an EMBL/GenBank/DDBJ whole genome shotgun (WGS) entry which is preliminary data.</text>
</comment>
<dbReference type="Gene3D" id="3.40.50.720">
    <property type="entry name" value="NAD(P)-binding Rossmann-like Domain"/>
    <property type="match status" value="1"/>
</dbReference>
<comment type="similarity">
    <text evidence="1">Belongs to the short-chain dehydrogenases/reductases (SDR) family.</text>
</comment>
<protein>
    <submittedName>
        <fullName evidence="3">Uncharacterized protein</fullName>
    </submittedName>
</protein>
<reference evidence="3 4" key="1">
    <citation type="submission" date="2024-04" db="EMBL/GenBank/DDBJ databases">
        <title>genome sequences of Mucor flavus KT1a and Helicostylum pulchrum KT1b strains isolated from the surface of a dry-aged beef.</title>
        <authorList>
            <person name="Toyotome T."/>
            <person name="Hosono M."/>
            <person name="Torimaru M."/>
            <person name="Fukuda K."/>
            <person name="Mikami N."/>
        </authorList>
    </citation>
    <scope>NUCLEOTIDE SEQUENCE [LARGE SCALE GENOMIC DNA]</scope>
    <source>
        <strain evidence="3 4">KT1a</strain>
    </source>
</reference>
<keyword evidence="4" id="KW-1185">Reference proteome</keyword>
<dbReference type="Pfam" id="PF00106">
    <property type="entry name" value="adh_short"/>
    <property type="match status" value="1"/>
</dbReference>
<keyword evidence="2" id="KW-0560">Oxidoreductase</keyword>
<accession>A0ABP9YRL6</accession>
<dbReference type="PRINTS" id="PR00081">
    <property type="entry name" value="GDHRDH"/>
</dbReference>
<evidence type="ECO:0000313" key="3">
    <source>
        <dbReference type="EMBL" id="GAA5809467.1"/>
    </source>
</evidence>
<proteinExistence type="inferred from homology"/>